<proteinExistence type="predicted"/>
<dbReference type="AlphaFoldDB" id="C5T6V5"/>
<organism evidence="2 3">
    <name type="scientific">Acidovorax delafieldii 2AN</name>
    <dbReference type="NCBI Taxonomy" id="573060"/>
    <lineage>
        <taxon>Bacteria</taxon>
        <taxon>Pseudomonadati</taxon>
        <taxon>Pseudomonadota</taxon>
        <taxon>Betaproteobacteria</taxon>
        <taxon>Burkholderiales</taxon>
        <taxon>Comamonadaceae</taxon>
        <taxon>Acidovorax</taxon>
    </lineage>
</organism>
<accession>C5T6V5</accession>
<keyword evidence="1" id="KW-0812">Transmembrane</keyword>
<evidence type="ECO:0000313" key="2">
    <source>
        <dbReference type="EMBL" id="EER59786.1"/>
    </source>
</evidence>
<evidence type="ECO:0008006" key="4">
    <source>
        <dbReference type="Google" id="ProtNLM"/>
    </source>
</evidence>
<feature type="transmembrane region" description="Helical" evidence="1">
    <location>
        <begin position="37"/>
        <end position="60"/>
    </location>
</feature>
<feature type="transmembrane region" description="Helical" evidence="1">
    <location>
        <begin position="72"/>
        <end position="89"/>
    </location>
</feature>
<dbReference type="EMBL" id="ACQT01000096">
    <property type="protein sequence ID" value="EER59786.1"/>
    <property type="molecule type" value="Genomic_DNA"/>
</dbReference>
<dbReference type="RefSeq" id="WP_005797379.1">
    <property type="nucleotide sequence ID" value="NZ_ACQT01000096.1"/>
</dbReference>
<keyword evidence="1" id="KW-1133">Transmembrane helix</keyword>
<name>C5T6V5_ACIDE</name>
<evidence type="ECO:0000256" key="1">
    <source>
        <dbReference type="SAM" id="Phobius"/>
    </source>
</evidence>
<keyword evidence="3" id="KW-1185">Reference proteome</keyword>
<dbReference type="OrthoDB" id="7959212at2"/>
<reference evidence="2 3" key="1">
    <citation type="submission" date="2009-05" db="EMBL/GenBank/DDBJ databases">
        <title>The draft genome of Acidovorax delafieldii 2AN.</title>
        <authorList>
            <consortium name="US DOE Joint Genome Institute (JGI-PGF)"/>
            <person name="Lucas S."/>
            <person name="Copeland A."/>
            <person name="Lapidus A."/>
            <person name="Glavina del Rio T."/>
            <person name="Tice H."/>
            <person name="Bruce D."/>
            <person name="Goodwin L."/>
            <person name="Pitluck S."/>
            <person name="Larimer F."/>
            <person name="Land M.L."/>
            <person name="Hauser L."/>
            <person name="Shelobolina E.S."/>
            <person name="Picardal F."/>
            <person name="Roden E."/>
            <person name="Emerson D."/>
        </authorList>
    </citation>
    <scope>NUCLEOTIDE SEQUENCE [LARGE SCALE GENOMIC DNA]</scope>
    <source>
        <strain evidence="2 3">2AN</strain>
    </source>
</reference>
<sequence length="133" mass="14688">MRILKSLAIWLFILLCAIANGGFREAVLLPHIGTTPAYLLSGALLASLILGVATSCIRWLGIESPSQALRTGAFWLLLTLAFEFGFGRLVQDKPWPALLQAYTFRDGNLWPLVLLVTLLAPRIALWLRGKTRS</sequence>
<feature type="transmembrane region" description="Helical" evidence="1">
    <location>
        <begin position="109"/>
        <end position="127"/>
    </location>
</feature>
<keyword evidence="1" id="KW-0472">Membrane</keyword>
<evidence type="ECO:0000313" key="3">
    <source>
        <dbReference type="Proteomes" id="UP000003856"/>
    </source>
</evidence>
<dbReference type="Proteomes" id="UP000003856">
    <property type="component" value="Unassembled WGS sequence"/>
</dbReference>
<protein>
    <recommendedName>
        <fullName evidence="4">Transmembrane protein</fullName>
    </recommendedName>
</protein>
<gene>
    <name evidence="2" type="ORF">AcdelDRAFT_2635</name>
</gene>
<comment type="caution">
    <text evidence="2">The sequence shown here is derived from an EMBL/GenBank/DDBJ whole genome shotgun (WGS) entry which is preliminary data.</text>
</comment>
<dbReference type="PATRIC" id="fig|573060.9.peg.2437"/>